<dbReference type="AlphaFoldDB" id="A0A3P6C9F8"/>
<gene>
    <name evidence="2" type="ORF">BOLC4T26428H</name>
</gene>
<feature type="transmembrane region" description="Helical" evidence="1">
    <location>
        <begin position="101"/>
        <end position="123"/>
    </location>
</feature>
<reference evidence="2" key="1">
    <citation type="submission" date="2018-11" db="EMBL/GenBank/DDBJ databases">
        <authorList>
            <consortium name="Genoscope - CEA"/>
            <person name="William W."/>
        </authorList>
    </citation>
    <scope>NUCLEOTIDE SEQUENCE</scope>
</reference>
<evidence type="ECO:0000313" key="2">
    <source>
        <dbReference type="EMBL" id="VDD11996.1"/>
    </source>
</evidence>
<keyword evidence="1" id="KW-0472">Membrane</keyword>
<proteinExistence type="predicted"/>
<keyword evidence="1" id="KW-1133">Transmembrane helix</keyword>
<protein>
    <submittedName>
        <fullName evidence="2">Uncharacterized protein</fullName>
    </submittedName>
</protein>
<evidence type="ECO:0000256" key="1">
    <source>
        <dbReference type="SAM" id="Phobius"/>
    </source>
</evidence>
<name>A0A3P6C9F8_BRAOL</name>
<dbReference type="EMBL" id="LR031873">
    <property type="protein sequence ID" value="VDD11996.1"/>
    <property type="molecule type" value="Genomic_DNA"/>
</dbReference>
<accession>A0A3P6C9F8</accession>
<feature type="transmembrane region" description="Helical" evidence="1">
    <location>
        <begin position="21"/>
        <end position="42"/>
    </location>
</feature>
<organism evidence="2">
    <name type="scientific">Brassica oleracea</name>
    <name type="common">Wild cabbage</name>
    <dbReference type="NCBI Taxonomy" id="3712"/>
    <lineage>
        <taxon>Eukaryota</taxon>
        <taxon>Viridiplantae</taxon>
        <taxon>Streptophyta</taxon>
        <taxon>Embryophyta</taxon>
        <taxon>Tracheophyta</taxon>
        <taxon>Spermatophyta</taxon>
        <taxon>Magnoliopsida</taxon>
        <taxon>eudicotyledons</taxon>
        <taxon>Gunneridae</taxon>
        <taxon>Pentapetalae</taxon>
        <taxon>rosids</taxon>
        <taxon>malvids</taxon>
        <taxon>Brassicales</taxon>
        <taxon>Brassicaceae</taxon>
        <taxon>Brassiceae</taxon>
        <taxon>Brassica</taxon>
    </lineage>
</organism>
<keyword evidence="1" id="KW-0812">Transmembrane</keyword>
<sequence length="127" mass="14231">MDIITEISKRGRRFKLRKSKLISLVYGGASSLESFLSLSPSLNLLPLEPPRDLRSVDELPRLHSRRKISPTPSGTTWFVCLSSSKSVKECLDGLLQTVNRYGYAMLVLLIVKFLAVLSSLKALRLIQ</sequence>